<keyword evidence="2" id="KW-0732">Signal</keyword>
<dbReference type="EMBL" id="JADIMM010000093">
    <property type="protein sequence ID" value="MBO8458190.1"/>
    <property type="molecule type" value="Genomic_DNA"/>
</dbReference>
<feature type="signal peptide" evidence="2">
    <location>
        <begin position="1"/>
        <end position="20"/>
    </location>
</feature>
<sequence>MKSRFFFIVLMFFCGCLTFGQSTLLPPKENPFGSAQETPAEGPEPNPEPEKKETFDSNFSISEFLISTEGKWNQEDAVFGFSSDVSMELTLKTGNSAYAFSGFDIEADNIERLFTDKTSGQSSNLAMKLSGAGFGINNIKESGFYFQFFTGKNDRLASGGIFSSLFQEEGIRPFFYKTTEKNDLYRGIHRVIGTGFNIGVKDKSDKVSTNIYLYQDNVNPANKGIYAIDYAFNLNLPVFKMSSFVGFSTPAKEQKPLFRSGVMCFLTNGKDSGLYTELGIPYYPIGDKFTIENLYILFEPRFRVGLVTTSLTFFYNPEYYLEKETDEGGDIDLSLRLAIGDIEKKELQGGLESTLNFITKTDADIFDVLISPFLSLKTGPVFWDGKLNISVLNFKNPREMFSFNLITKAEF</sequence>
<comment type="caution">
    <text evidence="3">The sequence shown here is derived from an EMBL/GenBank/DDBJ whole genome shotgun (WGS) entry which is preliminary data.</text>
</comment>
<proteinExistence type="predicted"/>
<evidence type="ECO:0000313" key="4">
    <source>
        <dbReference type="Proteomes" id="UP000823638"/>
    </source>
</evidence>
<reference evidence="3" key="1">
    <citation type="submission" date="2020-10" db="EMBL/GenBank/DDBJ databases">
        <authorList>
            <person name="Gilroy R."/>
        </authorList>
    </citation>
    <scope>NUCLEOTIDE SEQUENCE</scope>
    <source>
        <strain evidence="3">10532</strain>
    </source>
</reference>
<evidence type="ECO:0000256" key="2">
    <source>
        <dbReference type="SAM" id="SignalP"/>
    </source>
</evidence>
<name>A0A9D9HQP9_9SPIR</name>
<dbReference type="PROSITE" id="PS51257">
    <property type="entry name" value="PROKAR_LIPOPROTEIN"/>
    <property type="match status" value="1"/>
</dbReference>
<protein>
    <submittedName>
        <fullName evidence="3">Uncharacterized protein</fullName>
    </submittedName>
</protein>
<organism evidence="3 4">
    <name type="scientific">Candidatus Gallitreponema excrementavium</name>
    <dbReference type="NCBI Taxonomy" id="2840840"/>
    <lineage>
        <taxon>Bacteria</taxon>
        <taxon>Pseudomonadati</taxon>
        <taxon>Spirochaetota</taxon>
        <taxon>Spirochaetia</taxon>
        <taxon>Spirochaetales</taxon>
        <taxon>Candidatus Gallitreponema</taxon>
    </lineage>
</organism>
<evidence type="ECO:0000256" key="1">
    <source>
        <dbReference type="SAM" id="MobiDB-lite"/>
    </source>
</evidence>
<accession>A0A9D9HQP9</accession>
<dbReference type="AlphaFoldDB" id="A0A9D9HQP9"/>
<evidence type="ECO:0000313" key="3">
    <source>
        <dbReference type="EMBL" id="MBO8458190.1"/>
    </source>
</evidence>
<dbReference type="Proteomes" id="UP000823638">
    <property type="component" value="Unassembled WGS sequence"/>
</dbReference>
<gene>
    <name evidence="3" type="ORF">IAA81_08215</name>
</gene>
<feature type="chain" id="PRO_5038812083" evidence="2">
    <location>
        <begin position="21"/>
        <end position="411"/>
    </location>
</feature>
<reference evidence="3" key="2">
    <citation type="journal article" date="2021" name="PeerJ">
        <title>Extensive microbial diversity within the chicken gut microbiome revealed by metagenomics and culture.</title>
        <authorList>
            <person name="Gilroy R."/>
            <person name="Ravi A."/>
            <person name="Getino M."/>
            <person name="Pursley I."/>
            <person name="Horton D.L."/>
            <person name="Alikhan N.F."/>
            <person name="Baker D."/>
            <person name="Gharbi K."/>
            <person name="Hall N."/>
            <person name="Watson M."/>
            <person name="Adriaenssens E.M."/>
            <person name="Foster-Nyarko E."/>
            <person name="Jarju S."/>
            <person name="Secka A."/>
            <person name="Antonio M."/>
            <person name="Oren A."/>
            <person name="Chaudhuri R.R."/>
            <person name="La Ragione R."/>
            <person name="Hildebrand F."/>
            <person name="Pallen M.J."/>
        </authorList>
    </citation>
    <scope>NUCLEOTIDE SEQUENCE</scope>
    <source>
        <strain evidence="3">10532</strain>
    </source>
</reference>
<feature type="region of interest" description="Disordered" evidence="1">
    <location>
        <begin position="28"/>
        <end position="54"/>
    </location>
</feature>